<name>A0ABP3HQJ8_9CAUL</name>
<protein>
    <submittedName>
        <fullName evidence="1">Uncharacterized protein</fullName>
    </submittedName>
</protein>
<dbReference type="Proteomes" id="UP001500791">
    <property type="component" value="Unassembled WGS sequence"/>
</dbReference>
<comment type="caution">
    <text evidence="1">The sequence shown here is derived from an EMBL/GenBank/DDBJ whole genome shotgun (WGS) entry which is preliminary data.</text>
</comment>
<reference evidence="2" key="1">
    <citation type="journal article" date="2019" name="Int. J. Syst. Evol. Microbiol.">
        <title>The Global Catalogue of Microorganisms (GCM) 10K type strain sequencing project: providing services to taxonomists for standard genome sequencing and annotation.</title>
        <authorList>
            <consortium name="The Broad Institute Genomics Platform"/>
            <consortium name="The Broad Institute Genome Sequencing Center for Infectious Disease"/>
            <person name="Wu L."/>
            <person name="Ma J."/>
        </authorList>
    </citation>
    <scope>NUCLEOTIDE SEQUENCE [LARGE SCALE GENOMIC DNA]</scope>
    <source>
        <strain evidence="2">JCM 13476</strain>
    </source>
</reference>
<evidence type="ECO:0000313" key="1">
    <source>
        <dbReference type="EMBL" id="GAA0377128.1"/>
    </source>
</evidence>
<keyword evidence="2" id="KW-1185">Reference proteome</keyword>
<accession>A0ABP3HQJ8</accession>
<evidence type="ECO:0000313" key="2">
    <source>
        <dbReference type="Proteomes" id="UP001500791"/>
    </source>
</evidence>
<proteinExistence type="predicted"/>
<gene>
    <name evidence="1" type="ORF">GCM10009093_00350</name>
</gene>
<dbReference type="EMBL" id="BAAAEJ010000001">
    <property type="protein sequence ID" value="GAA0377128.1"/>
    <property type="molecule type" value="Genomic_DNA"/>
</dbReference>
<organism evidence="1 2">
    <name type="scientific">Brevundimonas terrae</name>
    <dbReference type="NCBI Taxonomy" id="363631"/>
    <lineage>
        <taxon>Bacteria</taxon>
        <taxon>Pseudomonadati</taxon>
        <taxon>Pseudomonadota</taxon>
        <taxon>Alphaproteobacteria</taxon>
        <taxon>Caulobacterales</taxon>
        <taxon>Caulobacteraceae</taxon>
        <taxon>Brevundimonas</taxon>
    </lineage>
</organism>
<sequence>MPFAPLSEWPVRSDYGVENQMHAECDTQQNSKAAQQAYSRMHFFADILIARKRRSARPTRMNQSHDVSFPFTAMTIVGHRLVRKPSPKDPSLARGIHSIVNGDFWG</sequence>